<proteinExistence type="predicted"/>
<comment type="caution">
    <text evidence="1">The sequence shown here is derived from an EMBL/GenBank/DDBJ whole genome shotgun (WGS) entry which is preliminary data.</text>
</comment>
<protein>
    <submittedName>
        <fullName evidence="1">Uncharacterized protein</fullName>
    </submittedName>
</protein>
<reference evidence="1" key="1">
    <citation type="submission" date="2023-11" db="EMBL/GenBank/DDBJ databases">
        <authorList>
            <person name="Poullet M."/>
        </authorList>
    </citation>
    <scope>NUCLEOTIDE SEQUENCE</scope>
    <source>
        <strain evidence="1">E1834</strain>
    </source>
</reference>
<gene>
    <name evidence="1" type="ORF">MENTE1834_LOCUS28135</name>
</gene>
<dbReference type="Proteomes" id="UP001497535">
    <property type="component" value="Unassembled WGS sequence"/>
</dbReference>
<evidence type="ECO:0000313" key="2">
    <source>
        <dbReference type="Proteomes" id="UP001497535"/>
    </source>
</evidence>
<name>A0ACB0ZPC7_MELEN</name>
<dbReference type="EMBL" id="CAVMJV010000042">
    <property type="protein sequence ID" value="CAK5080927.1"/>
    <property type="molecule type" value="Genomic_DNA"/>
</dbReference>
<keyword evidence="2" id="KW-1185">Reference proteome</keyword>
<evidence type="ECO:0000313" key="1">
    <source>
        <dbReference type="EMBL" id="CAK5080927.1"/>
    </source>
</evidence>
<organism evidence="1 2">
    <name type="scientific">Meloidogyne enterolobii</name>
    <name type="common">Root-knot nematode worm</name>
    <name type="synonym">Meloidogyne mayaguensis</name>
    <dbReference type="NCBI Taxonomy" id="390850"/>
    <lineage>
        <taxon>Eukaryota</taxon>
        <taxon>Metazoa</taxon>
        <taxon>Ecdysozoa</taxon>
        <taxon>Nematoda</taxon>
        <taxon>Chromadorea</taxon>
        <taxon>Rhabditida</taxon>
        <taxon>Tylenchina</taxon>
        <taxon>Tylenchomorpha</taxon>
        <taxon>Tylenchoidea</taxon>
        <taxon>Meloidogynidae</taxon>
        <taxon>Meloidogyninae</taxon>
        <taxon>Meloidogyne</taxon>
    </lineage>
</organism>
<sequence>MGVEGVIKCKAGDASDCVFFIVGEVGFGVWELDGGGISLLLGIPCGICWCQTN</sequence>
<accession>A0ACB0ZPC7</accession>